<proteinExistence type="predicted"/>
<dbReference type="RefSeq" id="WP_349639432.1">
    <property type="nucleotide sequence ID" value="NZ_CP090958.1"/>
</dbReference>
<evidence type="ECO:0000313" key="3">
    <source>
        <dbReference type="Proteomes" id="UP001209083"/>
    </source>
</evidence>
<sequence>MMELRRRLLCINQGDSDSGCADRGSVSPMVPILTIVILLLGGLIVDSGRQLNARGRAVAYAQEAARAGAARIDLTSADLRLQPVDQVAQAVATYCAEVEADGAVTSCEFRRIDPVSASDDRKLVVVVDVTLSVRATLMGIVGVQELNASGTGRARPFEGVDEPEA</sequence>
<dbReference type="EMBL" id="CP090958">
    <property type="protein sequence ID" value="WGW12628.1"/>
    <property type="molecule type" value="Genomic_DNA"/>
</dbReference>
<gene>
    <name evidence="2" type="ORF">LWF01_02340</name>
</gene>
<accession>A0ABY8QUH2</accession>
<keyword evidence="3" id="KW-1185">Reference proteome</keyword>
<name>A0ABY8QUH2_9MICO</name>
<reference evidence="2 3" key="1">
    <citation type="submission" date="2023-05" db="EMBL/GenBank/DDBJ databases">
        <title>Lithophilousrod everest ZFBP1038 complete genpme.</title>
        <authorList>
            <person name="Tian M."/>
        </authorList>
    </citation>
    <scope>NUCLEOTIDE SEQUENCE [LARGE SCALE GENOMIC DNA]</scope>
    <source>
        <strain evidence="2 3">ZFBP1038</strain>
    </source>
</reference>
<feature type="domain" description="Putative Flp pilus-assembly TadG-like N-terminal" evidence="1">
    <location>
        <begin position="24"/>
        <end position="71"/>
    </location>
</feature>
<dbReference type="Proteomes" id="UP001209083">
    <property type="component" value="Chromosome"/>
</dbReference>
<protein>
    <submittedName>
        <fullName evidence="2">Pilus assembly protein TadG-related protein</fullName>
    </submittedName>
</protein>
<evidence type="ECO:0000313" key="2">
    <source>
        <dbReference type="EMBL" id="WGW12628.1"/>
    </source>
</evidence>
<evidence type="ECO:0000259" key="1">
    <source>
        <dbReference type="Pfam" id="PF13400"/>
    </source>
</evidence>
<dbReference type="InterPro" id="IPR028087">
    <property type="entry name" value="Tad_N"/>
</dbReference>
<dbReference type="Pfam" id="PF13400">
    <property type="entry name" value="Tad"/>
    <property type="match status" value="1"/>
</dbReference>
<organism evidence="2 3">
    <name type="scientific">Saxibacter everestensis</name>
    <dbReference type="NCBI Taxonomy" id="2909229"/>
    <lineage>
        <taxon>Bacteria</taxon>
        <taxon>Bacillati</taxon>
        <taxon>Actinomycetota</taxon>
        <taxon>Actinomycetes</taxon>
        <taxon>Micrococcales</taxon>
        <taxon>Brevibacteriaceae</taxon>
        <taxon>Saxibacter</taxon>
    </lineage>
</organism>